<proteinExistence type="predicted"/>
<keyword evidence="2" id="KW-1185">Reference proteome</keyword>
<protein>
    <submittedName>
        <fullName evidence="1">Uncharacterized protein</fullName>
    </submittedName>
</protein>
<name>A0AAN6TRB5_9PEZI</name>
<dbReference type="Proteomes" id="UP001302602">
    <property type="component" value="Unassembled WGS sequence"/>
</dbReference>
<reference evidence="1" key="1">
    <citation type="journal article" date="2023" name="Mol. Phylogenet. Evol.">
        <title>Genome-scale phylogeny and comparative genomics of the fungal order Sordariales.</title>
        <authorList>
            <person name="Hensen N."/>
            <person name="Bonometti L."/>
            <person name="Westerberg I."/>
            <person name="Brannstrom I.O."/>
            <person name="Guillou S."/>
            <person name="Cros-Aarteil S."/>
            <person name="Calhoun S."/>
            <person name="Haridas S."/>
            <person name="Kuo A."/>
            <person name="Mondo S."/>
            <person name="Pangilinan J."/>
            <person name="Riley R."/>
            <person name="LaButti K."/>
            <person name="Andreopoulos B."/>
            <person name="Lipzen A."/>
            <person name="Chen C."/>
            <person name="Yan M."/>
            <person name="Daum C."/>
            <person name="Ng V."/>
            <person name="Clum A."/>
            <person name="Steindorff A."/>
            <person name="Ohm R.A."/>
            <person name="Martin F."/>
            <person name="Silar P."/>
            <person name="Natvig D.O."/>
            <person name="Lalanne C."/>
            <person name="Gautier V."/>
            <person name="Ament-Velasquez S.L."/>
            <person name="Kruys A."/>
            <person name="Hutchinson M.I."/>
            <person name="Powell A.J."/>
            <person name="Barry K."/>
            <person name="Miller A.N."/>
            <person name="Grigoriev I.V."/>
            <person name="Debuchy R."/>
            <person name="Gladieux P."/>
            <person name="Hiltunen Thoren M."/>
            <person name="Johannesson H."/>
        </authorList>
    </citation>
    <scope>NUCLEOTIDE SEQUENCE</scope>
    <source>
        <strain evidence="1">CBS 731.68</strain>
    </source>
</reference>
<evidence type="ECO:0000313" key="1">
    <source>
        <dbReference type="EMBL" id="KAK4119280.1"/>
    </source>
</evidence>
<dbReference type="AlphaFoldDB" id="A0AAN6TRB5"/>
<reference evidence="1" key="2">
    <citation type="submission" date="2023-05" db="EMBL/GenBank/DDBJ databases">
        <authorList>
            <consortium name="Lawrence Berkeley National Laboratory"/>
            <person name="Steindorff A."/>
            <person name="Hensen N."/>
            <person name="Bonometti L."/>
            <person name="Westerberg I."/>
            <person name="Brannstrom I.O."/>
            <person name="Guillou S."/>
            <person name="Cros-Aarteil S."/>
            <person name="Calhoun S."/>
            <person name="Haridas S."/>
            <person name="Kuo A."/>
            <person name="Mondo S."/>
            <person name="Pangilinan J."/>
            <person name="Riley R."/>
            <person name="Labutti K."/>
            <person name="Andreopoulos B."/>
            <person name="Lipzen A."/>
            <person name="Chen C."/>
            <person name="Yanf M."/>
            <person name="Daum C."/>
            <person name="Ng V."/>
            <person name="Clum A."/>
            <person name="Ohm R."/>
            <person name="Martin F."/>
            <person name="Silar P."/>
            <person name="Natvig D."/>
            <person name="Lalanne C."/>
            <person name="Gautier V."/>
            <person name="Ament-Velasquez S.L."/>
            <person name="Kruys A."/>
            <person name="Hutchinson M.I."/>
            <person name="Powell A.J."/>
            <person name="Barry K."/>
            <person name="Miller A.N."/>
            <person name="Grigoriev I.V."/>
            <person name="Debuchy R."/>
            <person name="Gladieux P."/>
            <person name="Thoren M.H."/>
            <person name="Johannesson H."/>
        </authorList>
    </citation>
    <scope>NUCLEOTIDE SEQUENCE</scope>
    <source>
        <strain evidence="1">CBS 731.68</strain>
    </source>
</reference>
<accession>A0AAN6TRB5</accession>
<dbReference type="GeneID" id="87834015"/>
<comment type="caution">
    <text evidence="1">The sequence shown here is derived from an EMBL/GenBank/DDBJ whole genome shotgun (WGS) entry which is preliminary data.</text>
</comment>
<evidence type="ECO:0000313" key="2">
    <source>
        <dbReference type="Proteomes" id="UP001302602"/>
    </source>
</evidence>
<dbReference type="RefSeq" id="XP_062643053.1">
    <property type="nucleotide sequence ID" value="XM_062797248.1"/>
</dbReference>
<dbReference type="EMBL" id="MU853251">
    <property type="protein sequence ID" value="KAK4119280.1"/>
    <property type="molecule type" value="Genomic_DNA"/>
</dbReference>
<gene>
    <name evidence="1" type="ORF">N657DRAFT_693864</name>
</gene>
<sequence length="74" mass="7909">MSTKAVADALKDGNIKYAIVGGASRLLLAQPEHFSVDARTNHTVYLSTPPVGIQIIAPPALFREPFDESTEPSS</sequence>
<organism evidence="1 2">
    <name type="scientific">Parathielavia appendiculata</name>
    <dbReference type="NCBI Taxonomy" id="2587402"/>
    <lineage>
        <taxon>Eukaryota</taxon>
        <taxon>Fungi</taxon>
        <taxon>Dikarya</taxon>
        <taxon>Ascomycota</taxon>
        <taxon>Pezizomycotina</taxon>
        <taxon>Sordariomycetes</taxon>
        <taxon>Sordariomycetidae</taxon>
        <taxon>Sordariales</taxon>
        <taxon>Chaetomiaceae</taxon>
        <taxon>Parathielavia</taxon>
    </lineage>
</organism>